<organism evidence="6 7">
    <name type="scientific">Phytophthora kernoviae</name>
    <dbReference type="NCBI Taxonomy" id="325452"/>
    <lineage>
        <taxon>Eukaryota</taxon>
        <taxon>Sar</taxon>
        <taxon>Stramenopiles</taxon>
        <taxon>Oomycota</taxon>
        <taxon>Peronosporomycetes</taxon>
        <taxon>Peronosporales</taxon>
        <taxon>Peronosporaceae</taxon>
        <taxon>Phytophthora</taxon>
    </lineage>
</organism>
<keyword evidence="2 3" id="KW-0802">TPR repeat</keyword>
<protein>
    <submittedName>
        <fullName evidence="6">Uncharacterized protein</fullName>
    </submittedName>
</protein>
<dbReference type="PROSITE" id="PS50005">
    <property type="entry name" value="TPR"/>
    <property type="match status" value="1"/>
</dbReference>
<dbReference type="InterPro" id="IPR021183">
    <property type="entry name" value="NatA_aux_su"/>
</dbReference>
<feature type="repeat" description="TPR" evidence="3">
    <location>
        <begin position="80"/>
        <end position="113"/>
    </location>
</feature>
<feature type="compositionally biased region" description="Basic and acidic residues" evidence="4">
    <location>
        <begin position="648"/>
        <end position="667"/>
    </location>
</feature>
<dbReference type="FunFam" id="1.25.40.1040:FF:000003">
    <property type="entry name" value="N-terminal acetyltransferase A, auxiliary subunit"/>
    <property type="match status" value="1"/>
</dbReference>
<feature type="region of interest" description="Disordered" evidence="4">
    <location>
        <begin position="648"/>
        <end position="686"/>
    </location>
</feature>
<dbReference type="InterPro" id="IPR011990">
    <property type="entry name" value="TPR-like_helical_dom_sf"/>
</dbReference>
<evidence type="ECO:0000256" key="2">
    <source>
        <dbReference type="ARBA" id="ARBA00022803"/>
    </source>
</evidence>
<dbReference type="OrthoDB" id="10263032at2759"/>
<evidence type="ECO:0000256" key="1">
    <source>
        <dbReference type="ARBA" id="ARBA00022737"/>
    </source>
</evidence>
<proteinExistence type="predicted"/>
<evidence type="ECO:0000313" key="7">
    <source>
        <dbReference type="Proteomes" id="UP000277300"/>
    </source>
</evidence>
<dbReference type="EMBL" id="MBDO02000071">
    <property type="protein sequence ID" value="RLN64528.1"/>
    <property type="molecule type" value="Genomic_DNA"/>
</dbReference>
<evidence type="ECO:0000313" key="8">
    <source>
        <dbReference type="Proteomes" id="UP000284657"/>
    </source>
</evidence>
<evidence type="ECO:0000313" key="5">
    <source>
        <dbReference type="EMBL" id="RLN46753.1"/>
    </source>
</evidence>
<dbReference type="PIRSF" id="PIRSF000422">
    <property type="entry name" value="N-terminal-AcTrfase-A_aux_su"/>
    <property type="match status" value="1"/>
</dbReference>
<dbReference type="AlphaFoldDB" id="A0A3F2RUI5"/>
<keyword evidence="1" id="KW-0677">Repeat</keyword>
<dbReference type="Proteomes" id="UP000284657">
    <property type="component" value="Unassembled WGS sequence"/>
</dbReference>
<dbReference type="Gene3D" id="1.25.40.1010">
    <property type="match status" value="1"/>
</dbReference>
<name>A0A3F2RUI5_9STRA</name>
<gene>
    <name evidence="5" type="ORF">BBJ29_006018</name>
    <name evidence="6" type="ORF">BBP00_00003407</name>
</gene>
<dbReference type="InterPro" id="IPR013105">
    <property type="entry name" value="TPR_2"/>
</dbReference>
<dbReference type="Gene3D" id="1.25.40.1040">
    <property type="match status" value="1"/>
</dbReference>
<comment type="caution">
    <text evidence="6">The sequence shown here is derived from an EMBL/GenBank/DDBJ whole genome shotgun (WGS) entry which is preliminary data.</text>
</comment>
<dbReference type="Proteomes" id="UP000277300">
    <property type="component" value="Unassembled WGS sequence"/>
</dbReference>
<dbReference type="SUPFAM" id="SSF48452">
    <property type="entry name" value="TPR-like"/>
    <property type="match status" value="2"/>
</dbReference>
<accession>A0A3F2RUI5</accession>
<dbReference type="Pfam" id="PF07719">
    <property type="entry name" value="TPR_2"/>
    <property type="match status" value="1"/>
</dbReference>
<dbReference type="PANTHER" id="PTHR22767:SF2">
    <property type="entry name" value="N(ALPHA)-ACETYLTRANSFERASE 15_16, ISOFORM A"/>
    <property type="match status" value="1"/>
</dbReference>
<dbReference type="Pfam" id="PF12569">
    <property type="entry name" value="NatA_aux_su"/>
    <property type="match status" value="1"/>
</dbReference>
<dbReference type="SMART" id="SM00028">
    <property type="entry name" value="TPR"/>
    <property type="match status" value="6"/>
</dbReference>
<evidence type="ECO:0000256" key="3">
    <source>
        <dbReference type="PROSITE-ProRule" id="PRU00339"/>
    </source>
</evidence>
<dbReference type="EMBL" id="MBAD02002544">
    <property type="protein sequence ID" value="RLN46753.1"/>
    <property type="molecule type" value="Genomic_DNA"/>
</dbReference>
<dbReference type="PANTHER" id="PTHR22767">
    <property type="entry name" value="N-TERMINAL ACETYLTRANSFERASE-RELATED"/>
    <property type="match status" value="1"/>
</dbReference>
<sequence>MAVSTKQLPAKESALFRSIVKCYELKQYKKGLKAADTILKKHPDHGETLAMKGLTLNCMGRKEEAYDFVKNGLRHDLRSHVCWHVFGLLYRSDRNYNEAIKCYRNAIRIDPENLQILRDLYLLQVQMRDLKGFAETRRTMLTLKPNNRNNWIGFAIAHHLVGNYQMAIDIIEKYFSTLDGEPVANYEDGEIYLYQNQLIEESGDIEKALAHLEDNKDQITDTLFWRQKKGQFLLQLERYGDARDLFEELLEINFDNYEFHRGLQCAILKRKDLFVSKATQQKKTPLPSESFDFASEKYGEALEKDLAKFYDEKKTTIGAESLLSLRFPLDFTRGAEFKKYADVYIKKQLNKNVPSLGSDLKPLYADKEKVEVLEELILGYLKTLAAKKPLDQGDNSIAANSIEKVLLWANYLTAQHYDRLGNHDKAMEYIEKCIKQEPTCLDFFQRKARILKHKGDLNEAADVMVEGRKLDLADRYINNKATEYLLHADRVDDADATIALFTRHEGDPQQNLFDMQCIWYEIECGKSQLRQKKYGLALKRFFAVEKHFDDFIEDQFDFHTYCIRKMTLRAYVQMLRLCDEIYGRPFFVEAAHGAIVCYKALANKADKEAEEAAKVAVAAANMSAAEKKKAKRALAKARKAEFKRKEEEELNAKLHKEAEDKEREAAKNGKKANPGPIRTKDDDPFGEKLAEKPALEEAWRFVSILQRYASEDVQTHLAAFDIALRKKKFLLCLQALLKAQKLEHVSVEAKNELSSRRAEFLEQVKQVTNPVMLKVINEKKAELE</sequence>
<dbReference type="InterPro" id="IPR019734">
    <property type="entry name" value="TPR_rpt"/>
</dbReference>
<reference evidence="7 8" key="1">
    <citation type="submission" date="2018-07" db="EMBL/GenBank/DDBJ databases">
        <title>Genome sequencing of oomycete isolates from Chile give support for New Zealand origin for Phytophthora kernoviae and make available the first Nothophytophthora sp. genome.</title>
        <authorList>
            <person name="Studholme D.J."/>
            <person name="Sanfuentes E."/>
            <person name="Panda P."/>
            <person name="Hill R."/>
            <person name="Sambles C."/>
            <person name="Grant M."/>
            <person name="Williams N.M."/>
            <person name="Mcdougal R.L."/>
        </authorList>
    </citation>
    <scope>NUCLEOTIDE SEQUENCE [LARGE SCALE GENOMIC DNA]</scope>
    <source>
        <strain evidence="6">Chile6</strain>
        <strain evidence="5">Chile7</strain>
    </source>
</reference>
<evidence type="ECO:0000313" key="6">
    <source>
        <dbReference type="EMBL" id="RLN64528.1"/>
    </source>
</evidence>
<evidence type="ECO:0000256" key="4">
    <source>
        <dbReference type="SAM" id="MobiDB-lite"/>
    </source>
</evidence>
<dbReference type="GO" id="GO:0005737">
    <property type="term" value="C:cytoplasm"/>
    <property type="evidence" value="ECO:0007669"/>
    <property type="project" value="TreeGrafter"/>
</dbReference>